<dbReference type="GO" id="GO:0019154">
    <property type="term" value="F:glycolate dehydrogenase activity"/>
    <property type="evidence" value="ECO:0007669"/>
    <property type="project" value="UniProtKB-EC"/>
</dbReference>
<evidence type="ECO:0000256" key="5">
    <source>
        <dbReference type="ARBA" id="ARBA00023014"/>
    </source>
</evidence>
<evidence type="ECO:0000256" key="3">
    <source>
        <dbReference type="ARBA" id="ARBA00022737"/>
    </source>
</evidence>
<evidence type="ECO:0000313" key="9">
    <source>
        <dbReference type="Proteomes" id="UP000242498"/>
    </source>
</evidence>
<dbReference type="PROSITE" id="PS00198">
    <property type="entry name" value="4FE4S_FER_1"/>
    <property type="match status" value="2"/>
</dbReference>
<accession>A0A285BXQ4</accession>
<dbReference type="InterPro" id="IPR017900">
    <property type="entry name" value="4Fe4S_Fe_S_CS"/>
</dbReference>
<dbReference type="EMBL" id="LT907782">
    <property type="protein sequence ID" value="SNX59999.1"/>
    <property type="molecule type" value="Genomic_DNA"/>
</dbReference>
<dbReference type="Pfam" id="PF02754">
    <property type="entry name" value="CCG"/>
    <property type="match status" value="2"/>
</dbReference>
<protein>
    <recommendedName>
        <fullName evidence="6">Glycolate oxidase iron-sulfur subunit</fullName>
        <ecNumber evidence="6">1.1.99.14</ecNumber>
    </recommendedName>
</protein>
<sequence>MHSSTLKKLVNNESNQCVSCGLCLPHCPTYRLLKSEADSPRGRINLMNGFVNERIPLNARLIQHMDRCLTCRACEVVCPNNVAYGNLIDSMRALIAVDQPKSVDSPRKLFVINLLKKQLLNKPVRLDRLRGLFHFVQKKGWLRWIRELSNFGNNKLVRFVAQLPLIKFPHVGEVGEKHGKSSLWKEIYPAIKRKRGEVGLFLGCIARLTDVATLNSCIYVLNHLGYTVYVPTDQVCCGAIYQHDGALKEAAVLSRQNKSAFARYDIDAIISTASGCGAQLLESGVTNGRAQIADISQFLIANGEWGDVTLAPLPERILVHEPCSQRNVLREQAYPYKLIELIPGVQAVPLPGNNQCCGAAGTFFLDQPDIADMLLNEKILALEESGVRYLVTSNIGCAMHFSNRMYEDGVRVEVLHPITLLAKQMGLEL</sequence>
<comment type="catalytic activity">
    <reaction evidence="6">
        <text>glycolate + A = glyoxylate + AH2</text>
        <dbReference type="Rhea" id="RHEA:21264"/>
        <dbReference type="ChEBI" id="CHEBI:13193"/>
        <dbReference type="ChEBI" id="CHEBI:17499"/>
        <dbReference type="ChEBI" id="CHEBI:29805"/>
        <dbReference type="ChEBI" id="CHEBI:36655"/>
        <dbReference type="EC" id="1.1.99.14"/>
    </reaction>
</comment>
<keyword evidence="4 6" id="KW-0408">Iron</keyword>
<dbReference type="AlphaFoldDB" id="A0A285BXQ4"/>
<dbReference type="GO" id="GO:0051539">
    <property type="term" value="F:4 iron, 4 sulfur cluster binding"/>
    <property type="evidence" value="ECO:0007669"/>
    <property type="project" value="UniProtKB-UniRule"/>
</dbReference>
<evidence type="ECO:0000313" key="8">
    <source>
        <dbReference type="EMBL" id="SNX59999.1"/>
    </source>
</evidence>
<reference evidence="8 9" key="1">
    <citation type="submission" date="2017-08" db="EMBL/GenBank/DDBJ databases">
        <authorList>
            <person name="de Groot N.N."/>
        </authorList>
    </citation>
    <scope>NUCLEOTIDE SEQUENCE [LARGE SCALE GENOMIC DNA]</scope>
    <source>
        <strain evidence="8 9">Nm15</strain>
    </source>
</reference>
<dbReference type="Pfam" id="PF13183">
    <property type="entry name" value="Fer4_8"/>
    <property type="match status" value="1"/>
</dbReference>
<dbReference type="InterPro" id="IPR017896">
    <property type="entry name" value="4Fe4S_Fe-S-bd"/>
</dbReference>
<evidence type="ECO:0000256" key="4">
    <source>
        <dbReference type="ARBA" id="ARBA00023004"/>
    </source>
</evidence>
<keyword evidence="6" id="KW-0249">Electron transport</keyword>
<evidence type="ECO:0000259" key="7">
    <source>
        <dbReference type="PROSITE" id="PS51379"/>
    </source>
</evidence>
<gene>
    <name evidence="8" type="ORF">SAMN06296273_1459</name>
</gene>
<evidence type="ECO:0000256" key="6">
    <source>
        <dbReference type="PIRNR" id="PIRNR000139"/>
    </source>
</evidence>
<dbReference type="PIRSF" id="PIRSF000139">
    <property type="entry name" value="Glc_ox_4Fe-4S"/>
    <property type="match status" value="1"/>
</dbReference>
<dbReference type="InterPro" id="IPR009051">
    <property type="entry name" value="Helical_ferredxn"/>
</dbReference>
<dbReference type="PANTHER" id="PTHR32479:SF17">
    <property type="entry name" value="GLYCOLATE OXIDASE IRON-SULFUR SUBUNIT"/>
    <property type="match status" value="1"/>
</dbReference>
<dbReference type="InterPro" id="IPR012257">
    <property type="entry name" value="Glc_ox_4Fe-4S"/>
</dbReference>
<evidence type="ECO:0000256" key="2">
    <source>
        <dbReference type="ARBA" id="ARBA00022723"/>
    </source>
</evidence>
<keyword evidence="6" id="KW-0813">Transport</keyword>
<name>A0A285BXQ4_9PROT</name>
<proteinExistence type="predicted"/>
<evidence type="ECO:0000256" key="1">
    <source>
        <dbReference type="ARBA" id="ARBA00022485"/>
    </source>
</evidence>
<keyword evidence="1 6" id="KW-0004">4Fe-4S</keyword>
<dbReference type="InterPro" id="IPR004017">
    <property type="entry name" value="Cys_rich_dom"/>
</dbReference>
<feature type="domain" description="4Fe-4S ferredoxin-type" evidence="7">
    <location>
        <begin position="7"/>
        <end position="38"/>
    </location>
</feature>
<keyword evidence="2 6" id="KW-0479">Metal-binding</keyword>
<comment type="cofactor">
    <cofactor evidence="6">
        <name>[4Fe-4S] cluster</name>
        <dbReference type="ChEBI" id="CHEBI:49883"/>
    </cofactor>
    <text evidence="6">Binds 2 [4Fe-4S] clusters.</text>
</comment>
<keyword evidence="3" id="KW-0677">Repeat</keyword>
<dbReference type="PROSITE" id="PS51379">
    <property type="entry name" value="4FE4S_FER_2"/>
    <property type="match status" value="2"/>
</dbReference>
<dbReference type="EC" id="1.1.99.14" evidence="6"/>
<organism evidence="8 9">
    <name type="scientific">Nitrosomonas ureae</name>
    <dbReference type="NCBI Taxonomy" id="44577"/>
    <lineage>
        <taxon>Bacteria</taxon>
        <taxon>Pseudomonadati</taxon>
        <taxon>Pseudomonadota</taxon>
        <taxon>Betaproteobacteria</taxon>
        <taxon>Nitrosomonadales</taxon>
        <taxon>Nitrosomonadaceae</taxon>
        <taxon>Nitrosomonas</taxon>
    </lineage>
</organism>
<dbReference type="Proteomes" id="UP000242498">
    <property type="component" value="Chromosome I"/>
</dbReference>
<comment type="catalytic activity">
    <reaction evidence="6">
        <text>(R)-lactate + A = pyruvate + AH2</text>
        <dbReference type="Rhea" id="RHEA:15089"/>
        <dbReference type="ChEBI" id="CHEBI:13193"/>
        <dbReference type="ChEBI" id="CHEBI:15361"/>
        <dbReference type="ChEBI" id="CHEBI:16004"/>
        <dbReference type="ChEBI" id="CHEBI:17499"/>
    </reaction>
</comment>
<dbReference type="GO" id="GO:0046872">
    <property type="term" value="F:metal ion binding"/>
    <property type="evidence" value="ECO:0007669"/>
    <property type="project" value="UniProtKB-UniRule"/>
</dbReference>
<feature type="domain" description="4Fe-4S ferredoxin-type" evidence="7">
    <location>
        <begin position="59"/>
        <end position="90"/>
    </location>
</feature>
<dbReference type="PANTHER" id="PTHR32479">
    <property type="entry name" value="GLYCOLATE OXIDASE IRON-SULFUR SUBUNIT"/>
    <property type="match status" value="1"/>
</dbReference>
<keyword evidence="5 6" id="KW-0411">Iron-sulfur</keyword>
<comment type="function">
    <text evidence="6">Component of a complex that catalyzes the oxidation of glycolate to glyoxylate.</text>
</comment>
<dbReference type="SUPFAM" id="SSF46548">
    <property type="entry name" value="alpha-helical ferredoxin"/>
    <property type="match status" value="1"/>
</dbReference>
<dbReference type="Gene3D" id="1.10.1060.10">
    <property type="entry name" value="Alpha-helical ferredoxin"/>
    <property type="match status" value="1"/>
</dbReference>